<evidence type="ECO:0000256" key="3">
    <source>
        <dbReference type="ARBA" id="ARBA00011890"/>
    </source>
</evidence>
<keyword evidence="7 12" id="KW-0808">Transferase</keyword>
<evidence type="ECO:0000313" key="12">
    <source>
        <dbReference type="EMBL" id="MBB6172894.1"/>
    </source>
</evidence>
<protein>
    <recommendedName>
        <fullName evidence="4">Protein-L-isoaspartate O-methyltransferase</fullName>
        <ecNumber evidence="3">2.1.1.77</ecNumber>
    </recommendedName>
    <alternativeName>
        <fullName evidence="11">L-isoaspartyl protein carboxyl methyltransferase</fullName>
    </alternativeName>
    <alternativeName>
        <fullName evidence="9">Protein L-isoaspartyl methyltransferase</fullName>
    </alternativeName>
    <alternativeName>
        <fullName evidence="10">Protein-beta-aspartate methyltransferase</fullName>
    </alternativeName>
</protein>
<dbReference type="InterPro" id="IPR029063">
    <property type="entry name" value="SAM-dependent_MTases_sf"/>
</dbReference>
<evidence type="ECO:0000256" key="1">
    <source>
        <dbReference type="ARBA" id="ARBA00004496"/>
    </source>
</evidence>
<evidence type="ECO:0000256" key="10">
    <source>
        <dbReference type="ARBA" id="ARBA00031323"/>
    </source>
</evidence>
<dbReference type="Proteomes" id="UP000546642">
    <property type="component" value="Unassembled WGS sequence"/>
</dbReference>
<dbReference type="GO" id="GO:0005737">
    <property type="term" value="C:cytoplasm"/>
    <property type="evidence" value="ECO:0007669"/>
    <property type="project" value="UniProtKB-SubCell"/>
</dbReference>
<dbReference type="GO" id="GO:0032259">
    <property type="term" value="P:methylation"/>
    <property type="evidence" value="ECO:0007669"/>
    <property type="project" value="UniProtKB-KW"/>
</dbReference>
<evidence type="ECO:0000256" key="9">
    <source>
        <dbReference type="ARBA" id="ARBA00030757"/>
    </source>
</evidence>
<dbReference type="EMBL" id="JACHDS010000001">
    <property type="protein sequence ID" value="MBB6172894.1"/>
    <property type="molecule type" value="Genomic_DNA"/>
</dbReference>
<dbReference type="Pfam" id="PF01135">
    <property type="entry name" value="PCMT"/>
    <property type="match status" value="1"/>
</dbReference>
<organism evidence="12 13">
    <name type="scientific">Nocardiopsis mwathae</name>
    <dbReference type="NCBI Taxonomy" id="1472723"/>
    <lineage>
        <taxon>Bacteria</taxon>
        <taxon>Bacillati</taxon>
        <taxon>Actinomycetota</taxon>
        <taxon>Actinomycetes</taxon>
        <taxon>Streptosporangiales</taxon>
        <taxon>Nocardiopsidaceae</taxon>
        <taxon>Nocardiopsis</taxon>
    </lineage>
</organism>
<keyword evidence="8" id="KW-0949">S-adenosyl-L-methionine</keyword>
<evidence type="ECO:0000256" key="5">
    <source>
        <dbReference type="ARBA" id="ARBA00022490"/>
    </source>
</evidence>
<dbReference type="InterPro" id="IPR000682">
    <property type="entry name" value="PCMT"/>
</dbReference>
<keyword evidence="5" id="KW-0963">Cytoplasm</keyword>
<dbReference type="Gene3D" id="3.40.50.150">
    <property type="entry name" value="Vaccinia Virus protein VP39"/>
    <property type="match status" value="1"/>
</dbReference>
<comment type="subcellular location">
    <subcellularLocation>
        <location evidence="1">Cytoplasm</location>
    </subcellularLocation>
</comment>
<evidence type="ECO:0000256" key="7">
    <source>
        <dbReference type="ARBA" id="ARBA00022679"/>
    </source>
</evidence>
<evidence type="ECO:0000256" key="6">
    <source>
        <dbReference type="ARBA" id="ARBA00022603"/>
    </source>
</evidence>
<evidence type="ECO:0000256" key="4">
    <source>
        <dbReference type="ARBA" id="ARBA00013346"/>
    </source>
</evidence>
<keyword evidence="13" id="KW-1185">Reference proteome</keyword>
<dbReference type="RefSeq" id="WP_184076120.1">
    <property type="nucleotide sequence ID" value="NZ_JACHDS010000001.1"/>
</dbReference>
<dbReference type="SUPFAM" id="SSF53335">
    <property type="entry name" value="S-adenosyl-L-methionine-dependent methyltransferases"/>
    <property type="match status" value="1"/>
</dbReference>
<gene>
    <name evidence="12" type="ORF">HNR23_002954</name>
</gene>
<keyword evidence="6 12" id="KW-0489">Methyltransferase</keyword>
<evidence type="ECO:0000256" key="8">
    <source>
        <dbReference type="ARBA" id="ARBA00022691"/>
    </source>
</evidence>
<dbReference type="EC" id="2.1.1.77" evidence="3"/>
<dbReference type="PANTHER" id="PTHR11579">
    <property type="entry name" value="PROTEIN-L-ISOASPARTATE O-METHYLTRANSFERASE"/>
    <property type="match status" value="1"/>
</dbReference>
<comment type="similarity">
    <text evidence="2">Belongs to the methyltransferase superfamily. L-isoaspartyl/D-aspartyl protein methyltransferase family.</text>
</comment>
<accession>A0A7X0D7D1</accession>
<evidence type="ECO:0000256" key="11">
    <source>
        <dbReference type="ARBA" id="ARBA00031350"/>
    </source>
</evidence>
<dbReference type="GO" id="GO:0004719">
    <property type="term" value="F:protein-L-isoaspartate (D-aspartate) O-methyltransferase activity"/>
    <property type="evidence" value="ECO:0007669"/>
    <property type="project" value="UniProtKB-EC"/>
</dbReference>
<comment type="caution">
    <text evidence="12">The sequence shown here is derived from an EMBL/GenBank/DDBJ whole genome shotgun (WGS) entry which is preliminary data.</text>
</comment>
<dbReference type="PANTHER" id="PTHR11579:SF0">
    <property type="entry name" value="PROTEIN-L-ISOASPARTATE(D-ASPARTATE) O-METHYLTRANSFERASE"/>
    <property type="match status" value="1"/>
</dbReference>
<reference evidence="12 13" key="1">
    <citation type="submission" date="2020-08" db="EMBL/GenBank/DDBJ databases">
        <title>Sequencing the genomes of 1000 actinobacteria strains.</title>
        <authorList>
            <person name="Klenk H.-P."/>
        </authorList>
    </citation>
    <scope>NUCLEOTIDE SEQUENCE [LARGE SCALE GENOMIC DNA]</scope>
    <source>
        <strain evidence="12 13">DSM 46659</strain>
    </source>
</reference>
<proteinExistence type="inferred from homology"/>
<dbReference type="AlphaFoldDB" id="A0A7X0D7D1"/>
<sequence length="380" mass="41154">MSLVGLLDLNCAIPRGGWRDALTRVPRRLFIPDTIWLPDPDGLLVAVHRDDEAWEKRAASDVAIATQVDDGAPAARHGRGRTATSSASQPSLVLRMLDALDVGDGDRVLEIGTGSGWNAGLLAARLGEDRITSIEVDPEVADQARRNLEKVGLSPHLIVGDGAEGAPDRAPFDRIIATAAVNRVPPAWTTQTRPGGTILTPWGTPYASTGLLRLQVGDDGTAHGQVLGRAGFMWVREQRGPMGAWGKYVDTSLPVDTAKTSVPISDLLDFGAPARFAVGLLVPQIYQVDCHAEDDSGEYTLWLFDAQGSWASVDYQPGASDYPVEQAGPRRLWDEIQAAYQWWVATDRPGRERFGLTVTVDSQQVWLDSPDRPLTPVLQS</sequence>
<dbReference type="CDD" id="cd02440">
    <property type="entry name" value="AdoMet_MTases"/>
    <property type="match status" value="1"/>
</dbReference>
<name>A0A7X0D7D1_9ACTN</name>
<evidence type="ECO:0000313" key="13">
    <source>
        <dbReference type="Proteomes" id="UP000546642"/>
    </source>
</evidence>
<evidence type="ECO:0000256" key="2">
    <source>
        <dbReference type="ARBA" id="ARBA00005369"/>
    </source>
</evidence>